<evidence type="ECO:0000313" key="1">
    <source>
        <dbReference type="EMBL" id="BCB27189.1"/>
    </source>
</evidence>
<dbReference type="RefSeq" id="WP_173064362.1">
    <property type="nucleotide sequence ID" value="NZ_AP022853.1"/>
</dbReference>
<protein>
    <recommendedName>
        <fullName evidence="3">GxxExxY protein</fullName>
    </recommendedName>
</protein>
<evidence type="ECO:0000313" key="2">
    <source>
        <dbReference type="Proteomes" id="UP000502260"/>
    </source>
</evidence>
<sequence length="121" mass="13441">MADEITEKVIGAAIEVHKTLGPGLLESVYEEALCHEFGLRTIGFQRQLSVDVHYKDHVIGGQRLDLLVENEVVVEIKSLRSLPEMAMAQVLSYLKATGLKRGLIVNFGEKQLINGIKRISL</sequence>
<name>A0A6F8VEP3_9PROT</name>
<keyword evidence="2" id="KW-1185">Reference proteome</keyword>
<dbReference type="NCBIfam" id="TIGR04256">
    <property type="entry name" value="GxxExxY"/>
    <property type="match status" value="1"/>
</dbReference>
<organism evidence="1 2">
    <name type="scientific">Sulfurimicrobium lacus</name>
    <dbReference type="NCBI Taxonomy" id="2715678"/>
    <lineage>
        <taxon>Bacteria</taxon>
        <taxon>Pseudomonadati</taxon>
        <taxon>Pseudomonadota</taxon>
        <taxon>Betaproteobacteria</taxon>
        <taxon>Nitrosomonadales</taxon>
        <taxon>Sulfuricellaceae</taxon>
        <taxon>Sulfurimicrobium</taxon>
    </lineage>
</organism>
<gene>
    <name evidence="1" type="ORF">SKTS_20750</name>
</gene>
<dbReference type="Pfam" id="PF13366">
    <property type="entry name" value="PDDEXK_3"/>
    <property type="match status" value="1"/>
</dbReference>
<dbReference type="Proteomes" id="UP000502260">
    <property type="component" value="Chromosome"/>
</dbReference>
<dbReference type="EMBL" id="AP022853">
    <property type="protein sequence ID" value="BCB27189.1"/>
    <property type="molecule type" value="Genomic_DNA"/>
</dbReference>
<reference evidence="2" key="1">
    <citation type="submission" date="2020-03" db="EMBL/GenBank/DDBJ databases">
        <title>Complete genome sequence of sulfur-oxidizing bacterium skT11.</title>
        <authorList>
            <person name="Kanda M."/>
            <person name="Kojima H."/>
            <person name="Fukui M."/>
        </authorList>
    </citation>
    <scope>NUCLEOTIDE SEQUENCE [LARGE SCALE GENOMIC DNA]</scope>
    <source>
        <strain evidence="2">skT11</strain>
    </source>
</reference>
<dbReference type="InterPro" id="IPR026350">
    <property type="entry name" value="GxxExxY"/>
</dbReference>
<accession>A0A6F8VEP3</accession>
<dbReference type="AlphaFoldDB" id="A0A6F8VEP3"/>
<evidence type="ECO:0008006" key="3">
    <source>
        <dbReference type="Google" id="ProtNLM"/>
    </source>
</evidence>
<dbReference type="KEGG" id="slac:SKTS_20750"/>
<proteinExistence type="predicted"/>